<feature type="active site" evidence="4">
    <location>
        <position position="289"/>
    </location>
</feature>
<gene>
    <name evidence="7" type="primary">A01p051450.1_BraROA</name>
    <name evidence="7" type="ORF">IGI04_003619</name>
</gene>
<dbReference type="EC" id="3.1.1.11" evidence="5"/>
<dbReference type="InterPro" id="IPR012334">
    <property type="entry name" value="Pectin_lyas_fold"/>
</dbReference>
<dbReference type="Gene3D" id="2.160.20.10">
    <property type="entry name" value="Single-stranded right-handed beta-helix, Pectin lyase-like"/>
    <property type="match status" value="1"/>
</dbReference>
<keyword evidence="2 5" id="KW-0378">Hydrolase</keyword>
<reference evidence="7 8" key="1">
    <citation type="submission" date="2021-03" db="EMBL/GenBank/DDBJ databases">
        <authorList>
            <person name="King G.J."/>
            <person name="Bancroft I."/>
            <person name="Baten A."/>
            <person name="Bloomfield J."/>
            <person name="Borpatragohain P."/>
            <person name="He Z."/>
            <person name="Irish N."/>
            <person name="Irwin J."/>
            <person name="Liu K."/>
            <person name="Mauleon R.P."/>
            <person name="Moore J."/>
            <person name="Morris R."/>
            <person name="Ostergaard L."/>
            <person name="Wang B."/>
            <person name="Wells R."/>
        </authorList>
    </citation>
    <scope>NUCLEOTIDE SEQUENCE [LARGE SCALE GENOMIC DNA]</scope>
    <source>
        <strain evidence="7">R-o-18</strain>
        <tissue evidence="7">Leaf</tissue>
    </source>
</reference>
<keyword evidence="8" id="KW-1185">Reference proteome</keyword>
<evidence type="ECO:0000256" key="4">
    <source>
        <dbReference type="PROSITE-ProRule" id="PRU10040"/>
    </source>
</evidence>
<evidence type="ECO:0000313" key="7">
    <source>
        <dbReference type="EMBL" id="KAG5416052.1"/>
    </source>
</evidence>
<comment type="pathway">
    <text evidence="1 5">Glycan metabolism; pectin degradation; 2-dehydro-3-deoxy-D-gluconate from pectin: step 1/5.</text>
</comment>
<evidence type="ECO:0000259" key="6">
    <source>
        <dbReference type="Pfam" id="PF01095"/>
    </source>
</evidence>
<dbReference type="EMBL" id="JADBGQ010000001">
    <property type="protein sequence ID" value="KAG5416052.1"/>
    <property type="molecule type" value="Genomic_DNA"/>
</dbReference>
<dbReference type="PROSITE" id="PS00503">
    <property type="entry name" value="PECTINESTERASE_2"/>
    <property type="match status" value="1"/>
</dbReference>
<evidence type="ECO:0000256" key="2">
    <source>
        <dbReference type="ARBA" id="ARBA00022801"/>
    </source>
</evidence>
<proteinExistence type="predicted"/>
<feature type="domain" description="Pectinesterase catalytic" evidence="6">
    <location>
        <begin position="138"/>
        <end position="429"/>
    </location>
</feature>
<dbReference type="InterPro" id="IPR033131">
    <property type="entry name" value="Pectinesterase_Asp_AS"/>
</dbReference>
<comment type="catalytic activity">
    <reaction evidence="5">
        <text>[(1-&gt;4)-alpha-D-galacturonosyl methyl ester](n) + n H2O = [(1-&gt;4)-alpha-D-galacturonosyl](n) + n methanol + n H(+)</text>
        <dbReference type="Rhea" id="RHEA:22380"/>
        <dbReference type="Rhea" id="RHEA-COMP:14570"/>
        <dbReference type="Rhea" id="RHEA-COMP:14573"/>
        <dbReference type="ChEBI" id="CHEBI:15377"/>
        <dbReference type="ChEBI" id="CHEBI:15378"/>
        <dbReference type="ChEBI" id="CHEBI:17790"/>
        <dbReference type="ChEBI" id="CHEBI:140522"/>
        <dbReference type="ChEBI" id="CHEBI:140523"/>
        <dbReference type="EC" id="3.1.1.11"/>
    </reaction>
</comment>
<keyword evidence="3 5" id="KW-0063">Aspartyl esterase</keyword>
<dbReference type="PANTHER" id="PTHR31707">
    <property type="entry name" value="PECTINESTERASE"/>
    <property type="match status" value="1"/>
</dbReference>
<dbReference type="SUPFAM" id="SSF51126">
    <property type="entry name" value="Pectin lyase-like"/>
    <property type="match status" value="1"/>
</dbReference>
<organism evidence="7 8">
    <name type="scientific">Brassica rapa subsp. trilocularis</name>
    <dbReference type="NCBI Taxonomy" id="1813537"/>
    <lineage>
        <taxon>Eukaryota</taxon>
        <taxon>Viridiplantae</taxon>
        <taxon>Streptophyta</taxon>
        <taxon>Embryophyta</taxon>
        <taxon>Tracheophyta</taxon>
        <taxon>Spermatophyta</taxon>
        <taxon>Magnoliopsida</taxon>
        <taxon>eudicotyledons</taxon>
        <taxon>Gunneridae</taxon>
        <taxon>Pentapetalae</taxon>
        <taxon>rosids</taxon>
        <taxon>malvids</taxon>
        <taxon>Brassicales</taxon>
        <taxon>Brassicaceae</taxon>
        <taxon>Brassiceae</taxon>
        <taxon>Brassica</taxon>
    </lineage>
</organism>
<evidence type="ECO:0000256" key="5">
    <source>
        <dbReference type="RuleBase" id="RU000589"/>
    </source>
</evidence>
<dbReference type="Proteomes" id="UP000823674">
    <property type="component" value="Chromosome A01"/>
</dbReference>
<protein>
    <recommendedName>
        <fullName evidence="5">Pectinesterase</fullName>
        <ecNumber evidence="5">3.1.1.11</ecNumber>
    </recommendedName>
</protein>
<comment type="caution">
    <text evidence="7">The sequence shown here is derived from an EMBL/GenBank/DDBJ whole genome shotgun (WGS) entry which is preliminary data.</text>
</comment>
<dbReference type="InterPro" id="IPR000070">
    <property type="entry name" value="Pectinesterase_cat"/>
</dbReference>
<dbReference type="PROSITE" id="PS51257">
    <property type="entry name" value="PROKAR_LIPOPROTEIN"/>
    <property type="match status" value="1"/>
</dbReference>
<dbReference type="InterPro" id="IPR011050">
    <property type="entry name" value="Pectin_lyase_fold/virulence"/>
</dbReference>
<sequence>MYMKFFNIPGLKKTKRWPFTPSVVTLSCTAARSKDSRTRVVHTPATNSTVNVILSELLISSLAMQQLSFRAITWNPRTLRYGEYKNTRTGSLRKGRQLVRKCLRLLSKGLPKLDERSFPYWFGPDDQKSLLTCQWIPNVTVASDGTGDFLTISEAVVKVPESGNSKFVIHVKGGLYRENVILPPKKSNVVMFGDGNTKTIVSAGLNRLDNPLFTTFQTATISVHGRGFVAMDMKFVNTAGPEKNQAVAFHSMSTFSVMYRCTFEGFQDTVYAHAGDQFYRECDIVGTVDFIFGYAAAMFQSCNILSRKPLPNQINTITAQAASDQFAKSGFVIVNSTIGPYLREHLTTYLGRPWKPFATVLVMKTYLGDMVEPRGWIAWNKEAPPTMLRYGEFKNSGPGSGLGSRVNWTGYEPSMTEEKAQKYTVDIFILVEPNLHPL</sequence>
<name>A0ABQ7NYY3_BRACM</name>
<dbReference type="Pfam" id="PF01095">
    <property type="entry name" value="Pectinesterase"/>
    <property type="match status" value="1"/>
</dbReference>
<evidence type="ECO:0000313" key="8">
    <source>
        <dbReference type="Proteomes" id="UP000823674"/>
    </source>
</evidence>
<accession>A0ABQ7NYY3</accession>
<evidence type="ECO:0000256" key="1">
    <source>
        <dbReference type="ARBA" id="ARBA00005184"/>
    </source>
</evidence>
<evidence type="ECO:0000256" key="3">
    <source>
        <dbReference type="ARBA" id="ARBA00023085"/>
    </source>
</evidence>